<comment type="subcellular location">
    <subcellularLocation>
        <location evidence="2">Cytoplasm</location>
        <location evidence="2">Cytosol</location>
    </subcellularLocation>
    <subcellularLocation>
        <location evidence="16">Cytoplasm</location>
    </subcellularLocation>
    <subcellularLocation>
        <location evidence="16">Nucleus</location>
    </subcellularLocation>
</comment>
<evidence type="ECO:0000313" key="23">
    <source>
        <dbReference type="Proteomes" id="UP000694720"/>
    </source>
</evidence>
<keyword evidence="5" id="KW-0677">Repeat</keyword>
<dbReference type="SUPFAM" id="SSF51412">
    <property type="entry name" value="Inosine monophosphate dehydrogenase (IMPDH)"/>
    <property type="match status" value="2"/>
</dbReference>
<dbReference type="InterPro" id="IPR001093">
    <property type="entry name" value="IMP_DH_GMPRt"/>
</dbReference>
<evidence type="ECO:0000256" key="12">
    <source>
        <dbReference type="ARBA" id="ARBA00023242"/>
    </source>
</evidence>
<dbReference type="HAMAP" id="MF_01964">
    <property type="entry name" value="IMPDH"/>
    <property type="match status" value="1"/>
</dbReference>
<comment type="catalytic activity">
    <reaction evidence="15 16">
        <text>IMP + NAD(+) + H2O = XMP + NADH + H(+)</text>
        <dbReference type="Rhea" id="RHEA:11708"/>
        <dbReference type="ChEBI" id="CHEBI:15377"/>
        <dbReference type="ChEBI" id="CHEBI:15378"/>
        <dbReference type="ChEBI" id="CHEBI:57464"/>
        <dbReference type="ChEBI" id="CHEBI:57540"/>
        <dbReference type="ChEBI" id="CHEBI:57945"/>
        <dbReference type="ChEBI" id="CHEBI:58053"/>
        <dbReference type="EC" id="1.1.1.205"/>
    </reaction>
</comment>
<dbReference type="PANTHER" id="PTHR11911:SF121">
    <property type="entry name" value="INOSINE-5'-MONOPHOSPHATE DEHYDROGENASE 2"/>
    <property type="match status" value="1"/>
</dbReference>
<dbReference type="NCBIfam" id="TIGR01302">
    <property type="entry name" value="IMP_dehydrog"/>
    <property type="match status" value="1"/>
</dbReference>
<feature type="binding site" description="in other chain" evidence="16 18">
    <location>
        <position position="353"/>
    </location>
    <ligand>
        <name>K(+)</name>
        <dbReference type="ChEBI" id="CHEBI:29103"/>
        <note>ligand shared between two tetrameric partners</note>
    </ligand>
</feature>
<evidence type="ECO:0000256" key="17">
    <source>
        <dbReference type="PIRSR" id="PIRSR000130-3"/>
    </source>
</evidence>
<feature type="binding site" evidence="16">
    <location>
        <position position="523"/>
    </location>
    <ligand>
        <name>K(+)</name>
        <dbReference type="ChEBI" id="CHEBI:29103"/>
        <note>ligand shared between two tetrameric partners</note>
    </ligand>
</feature>
<dbReference type="Proteomes" id="UP000694720">
    <property type="component" value="Unplaced"/>
</dbReference>
<feature type="binding site" evidence="16">
    <location>
        <position position="468"/>
    </location>
    <ligand>
        <name>IMP</name>
        <dbReference type="ChEBI" id="CHEBI:58053"/>
    </ligand>
</feature>
<evidence type="ECO:0000256" key="15">
    <source>
        <dbReference type="ARBA" id="ARBA00048028"/>
    </source>
</evidence>
<dbReference type="InterPro" id="IPR013785">
    <property type="entry name" value="Aldolase_TIM"/>
</dbReference>
<dbReference type="PIRSF" id="PIRSF000130">
    <property type="entry name" value="IMPDH"/>
    <property type="match status" value="1"/>
</dbReference>
<organism evidence="22 23">
    <name type="scientific">Sus scrofa</name>
    <name type="common">Pig</name>
    <dbReference type="NCBI Taxonomy" id="9823"/>
    <lineage>
        <taxon>Eukaryota</taxon>
        <taxon>Metazoa</taxon>
        <taxon>Chordata</taxon>
        <taxon>Craniata</taxon>
        <taxon>Vertebrata</taxon>
        <taxon>Euteleostomi</taxon>
        <taxon>Mammalia</taxon>
        <taxon>Eutheria</taxon>
        <taxon>Laurasiatheria</taxon>
        <taxon>Artiodactyla</taxon>
        <taxon>Suina</taxon>
        <taxon>Suidae</taxon>
        <taxon>Sus</taxon>
    </lineage>
</organism>
<comment type="caution">
    <text evidence="16">Lacks conserved residue(s) required for the propagation of feature annotation.</text>
</comment>
<keyword evidence="12 16" id="KW-0539">Nucleus</keyword>
<evidence type="ECO:0000256" key="4">
    <source>
        <dbReference type="ARBA" id="ARBA00022723"/>
    </source>
</evidence>
<dbReference type="GO" id="GO:0000166">
    <property type="term" value="F:nucleotide binding"/>
    <property type="evidence" value="ECO:0007669"/>
    <property type="project" value="UniProtKB-UniRule"/>
</dbReference>
<feature type="binding site" evidence="16">
    <location>
        <begin position="391"/>
        <end position="393"/>
    </location>
    <ligand>
        <name>IMP</name>
        <dbReference type="ChEBI" id="CHEBI:58053"/>
    </ligand>
</feature>
<keyword evidence="6 16" id="KW-0332">GMP biosynthesis</keyword>
<dbReference type="FunFam" id="3.20.20.70:FF:000424">
    <property type="entry name" value="Inosine-5'-monophosphate dehydrogenase 2"/>
    <property type="match status" value="1"/>
</dbReference>
<keyword evidence="3 16" id="KW-0963">Cytoplasm</keyword>
<feature type="binding site" evidence="16 17">
    <location>
        <begin position="351"/>
        <end position="353"/>
    </location>
    <ligand>
        <name>NAD(+)</name>
        <dbReference type="ChEBI" id="CHEBI:57540"/>
    </ligand>
</feature>
<reference evidence="22" key="1">
    <citation type="submission" date="2025-08" db="UniProtKB">
        <authorList>
            <consortium name="Ensembl"/>
        </authorList>
    </citation>
    <scope>IDENTIFICATION</scope>
</reference>
<feature type="binding site" evidence="16">
    <location>
        <begin position="438"/>
        <end position="442"/>
    </location>
    <ligand>
        <name>IMP</name>
        <dbReference type="ChEBI" id="CHEBI:58053"/>
    </ligand>
</feature>
<dbReference type="GO" id="GO:0046872">
    <property type="term" value="F:metal ion binding"/>
    <property type="evidence" value="ECO:0007669"/>
    <property type="project" value="UniProtKB-UniRule"/>
</dbReference>
<dbReference type="FunFam" id="3.20.20.70:FF:000007">
    <property type="entry name" value="Chromosome 19 SCAF14664, whole genome shotgun sequence"/>
    <property type="match status" value="1"/>
</dbReference>
<dbReference type="PANTHER" id="PTHR11911">
    <property type="entry name" value="INOSINE-5-MONOPHOSPHATE DEHYDROGENASE RELATED"/>
    <property type="match status" value="1"/>
</dbReference>
<proteinExistence type="inferred from homology"/>
<dbReference type="SMART" id="SM01240">
    <property type="entry name" value="IMPDH"/>
    <property type="match status" value="1"/>
</dbReference>
<dbReference type="CDD" id="cd04601">
    <property type="entry name" value="CBS_pair_IMPDH"/>
    <property type="match status" value="1"/>
</dbReference>
<dbReference type="Ensembl" id="ENSSSCT00035102567.1">
    <property type="protein sequence ID" value="ENSSSCP00035043769.1"/>
    <property type="gene ID" value="ENSSSCG00035075441.1"/>
</dbReference>
<name>A0A8D1B843_PIG</name>
<comment type="function">
    <text evidence="14 16">Catalyzes the conversion of inosine 5'-phosphate (IMP) to xanthosine 5'-phosphate (XMP), the first committed and rate-limiting step in the de novo synthesis of guanine nucleotides, and therefore plays an important role in the regulation of cell growth. Could also have a single-stranded nucleic acid-binding activity and could play a role in RNA and/or DNA metabolism. It may also have a role in the development of malignancy and the growth progression of some tumors.</text>
</comment>
<evidence type="ECO:0000256" key="13">
    <source>
        <dbReference type="ARBA" id="ARBA00024330"/>
    </source>
</evidence>
<comment type="pathway">
    <text evidence="13 16">Purine metabolism; XMP biosynthesis via de novo pathway; XMP from IMP: step 1/1.</text>
</comment>
<evidence type="ECO:0000256" key="19">
    <source>
        <dbReference type="PROSITE-ProRule" id="PRU00703"/>
    </source>
</evidence>
<accession>A0A8D1B843</accession>
<evidence type="ECO:0000256" key="3">
    <source>
        <dbReference type="ARBA" id="ARBA00022490"/>
    </source>
</evidence>
<comment type="subunit">
    <text evidence="16">Homotetramer.</text>
</comment>
<gene>
    <name evidence="22" type="primary">IMPDH2</name>
    <name evidence="16" type="synonym">IMPDH</name>
</gene>
<feature type="binding site" evidence="16">
    <location>
        <position position="356"/>
    </location>
    <ligand>
        <name>IMP</name>
        <dbReference type="ChEBI" id="CHEBI:58053"/>
    </ligand>
</feature>
<comment type="activity regulation">
    <text evidence="16">Mycophenolic acid (MPA) is a non-competitive inhibitor that prevents formation of the closed enzyme conformation by binding to the same site as the amobile flap. In contrast, mizoribine monophosphate (MZP) is a competitive inhibitor that induces the closed conformation. MPA is a potent inhibitor of mammalian IMPDHs but a poor inhibitor of the bacterial enzymes. MZP is a more potent inhibitor of bacterial IMPDH.</text>
</comment>
<dbReference type="CDD" id="cd00381">
    <property type="entry name" value="IMPDH"/>
    <property type="match status" value="1"/>
</dbReference>
<evidence type="ECO:0000256" key="11">
    <source>
        <dbReference type="ARBA" id="ARBA00023122"/>
    </source>
</evidence>
<dbReference type="AlphaFoldDB" id="A0A8D1B843"/>
<evidence type="ECO:0000256" key="6">
    <source>
        <dbReference type="ARBA" id="ARBA00022749"/>
    </source>
</evidence>
<feature type="domain" description="CBS" evidence="21">
    <location>
        <begin position="206"/>
        <end position="264"/>
    </location>
</feature>
<feature type="active site" description="Proton acceptor" evidence="16">
    <location>
        <position position="456"/>
    </location>
</feature>
<keyword evidence="9 16" id="KW-0560">Oxidoreductase</keyword>
<evidence type="ECO:0000313" key="22">
    <source>
        <dbReference type="Ensembl" id="ENSSSCP00035043769.1"/>
    </source>
</evidence>
<feature type="binding site" evidence="16 17">
    <location>
        <begin position="301"/>
        <end position="303"/>
    </location>
    <ligand>
        <name>NAD(+)</name>
        <dbReference type="ChEBI" id="CHEBI:57540"/>
    </ligand>
</feature>
<keyword evidence="4 16" id="KW-0479">Metal-binding</keyword>
<evidence type="ECO:0000259" key="21">
    <source>
        <dbReference type="PROSITE" id="PS51371"/>
    </source>
</evidence>
<dbReference type="GO" id="GO:0006177">
    <property type="term" value="P:GMP biosynthetic process"/>
    <property type="evidence" value="ECO:0007669"/>
    <property type="project" value="UniProtKB-UniRule"/>
</dbReference>
<dbReference type="UniPathway" id="UPA00601">
    <property type="reaction ID" value="UER00295"/>
</dbReference>
<keyword evidence="8 16" id="KW-0630">Potassium</keyword>
<evidence type="ECO:0000256" key="16">
    <source>
        <dbReference type="HAMAP-Rule" id="MF_03156"/>
    </source>
</evidence>
<evidence type="ECO:0000256" key="20">
    <source>
        <dbReference type="RuleBase" id="RU003927"/>
    </source>
</evidence>
<dbReference type="GO" id="GO:0005634">
    <property type="term" value="C:nucleus"/>
    <property type="evidence" value="ECO:0007669"/>
    <property type="project" value="UniProtKB-SubCell"/>
</dbReference>
<dbReference type="InterPro" id="IPR000644">
    <property type="entry name" value="CBS_dom"/>
</dbReference>
<sequence>MADYLISGGTSYVPDDGLTAQQLFNCGDGLTYNDFLILPGYIDFTADQVDLTSALTKKITLKTPLVSSPMDTVTEAGMAIAMALTGGIGFIHHNCTPEFQANEVRKVKHPFFPLWGFSSSEEPETLCLKATEEDQKYEQGFITDPVVLSPKDRVRDVFEAKAQHGFCGIPITDTGRMGSRLVGIISSRDIDFLKEEEHDRFLEEIMTKREDLVVAPAGITLKEANEILQRSKKGKLPIVNEDDELVAIIARTDLKKNRDYPLASKDAKKQLLCGAAIGTHEDDKYRLDLLAQAGVDVVVLDSSQGNSIFQINMIKYIKEKYPSLQVIGGNVVTAAQAKNLIDAGVDALRVGMGSGSIYITQEVLACGRPQATAVYKVSEYARRFGVPVIADGGIQNVGHIAKALALGASTVMMGSLLAATTEAPGEYFFSDGIRLKKYRGMGSLDAMDKHLSSQNRYFSEADKIKVAQGVSGAVQDKGSIHKFVPYLIAGIQHSCQDIGAKSLTQVRAMMYSGELKFEKRTSSAQVEGGVHSLHSYEKRLF</sequence>
<dbReference type="EC" id="1.1.1.205" evidence="16"/>
<feature type="domain" description="CBS" evidence="21">
    <location>
        <begin position="141"/>
        <end position="200"/>
    </location>
</feature>
<keyword evidence="7 16" id="KW-0658">Purine biosynthesis</keyword>
<evidence type="ECO:0000256" key="2">
    <source>
        <dbReference type="ARBA" id="ARBA00004514"/>
    </source>
</evidence>
<dbReference type="Pfam" id="PF00478">
    <property type="entry name" value="IMPDH"/>
    <property type="match status" value="1"/>
</dbReference>
<comment type="cofactor">
    <cofactor evidence="1 16">
        <name>K(+)</name>
        <dbReference type="ChEBI" id="CHEBI:29103"/>
    </cofactor>
</comment>
<dbReference type="GO" id="GO:0003938">
    <property type="term" value="F:IMP dehydrogenase activity"/>
    <property type="evidence" value="ECO:0007669"/>
    <property type="project" value="UniProtKB-UniRule"/>
</dbReference>
<comment type="similarity">
    <text evidence="16 20">Belongs to the IMPDH/GMPR family.</text>
</comment>
<evidence type="ECO:0000256" key="5">
    <source>
        <dbReference type="ARBA" id="ARBA00022737"/>
    </source>
</evidence>
<dbReference type="SMART" id="SM00116">
    <property type="entry name" value="CBS"/>
    <property type="match status" value="2"/>
</dbReference>
<evidence type="ECO:0000256" key="18">
    <source>
        <dbReference type="PIRSR" id="PIRSR000130-4"/>
    </source>
</evidence>
<evidence type="ECO:0000256" key="9">
    <source>
        <dbReference type="ARBA" id="ARBA00023002"/>
    </source>
</evidence>
<keyword evidence="10 16" id="KW-0520">NAD</keyword>
<keyword evidence="11 19" id="KW-0129">CBS domain</keyword>
<evidence type="ECO:0000256" key="1">
    <source>
        <dbReference type="ARBA" id="ARBA00001958"/>
    </source>
</evidence>
<evidence type="ECO:0000256" key="7">
    <source>
        <dbReference type="ARBA" id="ARBA00022755"/>
    </source>
</evidence>
<feature type="binding site" description="in other chain" evidence="16 18">
    <location>
        <position position="355"/>
    </location>
    <ligand>
        <name>K(+)</name>
        <dbReference type="ChEBI" id="CHEBI:29103"/>
        <note>ligand shared between two tetrameric partners</note>
    </ligand>
</feature>
<evidence type="ECO:0000256" key="8">
    <source>
        <dbReference type="ARBA" id="ARBA00022958"/>
    </source>
</evidence>
<dbReference type="PROSITE" id="PS51371">
    <property type="entry name" value="CBS"/>
    <property type="match status" value="2"/>
</dbReference>
<dbReference type="GO" id="GO:0005829">
    <property type="term" value="C:cytosol"/>
    <property type="evidence" value="ECO:0007669"/>
    <property type="project" value="UniProtKB-SubCell"/>
</dbReference>
<evidence type="ECO:0000256" key="10">
    <source>
        <dbReference type="ARBA" id="ARBA00023027"/>
    </source>
</evidence>
<protein>
    <recommendedName>
        <fullName evidence="16">Inosine-5'-monophosphate dehydrogenase</fullName>
        <shortName evidence="16">IMP dehydrogenase</shortName>
        <shortName evidence="16">IMPD</shortName>
        <shortName evidence="16">IMPDH</shortName>
        <ecNumber evidence="16">1.1.1.205</ecNumber>
    </recommendedName>
</protein>
<evidence type="ECO:0000256" key="14">
    <source>
        <dbReference type="ARBA" id="ARBA00046101"/>
    </source>
</evidence>
<dbReference type="Gene3D" id="3.20.20.70">
    <property type="entry name" value="Aldolase class I"/>
    <property type="match status" value="1"/>
</dbReference>
<dbReference type="Pfam" id="PF00571">
    <property type="entry name" value="CBS"/>
    <property type="match status" value="2"/>
</dbReference>
<feature type="binding site" evidence="16">
    <location>
        <begin position="414"/>
        <end position="415"/>
    </location>
    <ligand>
        <name>IMP</name>
        <dbReference type="ChEBI" id="CHEBI:58053"/>
    </ligand>
</feature>
<dbReference type="InterPro" id="IPR005990">
    <property type="entry name" value="IMP_DH"/>
</dbReference>